<keyword evidence="1" id="KW-1185">Reference proteome</keyword>
<dbReference type="WBParaSite" id="L893_g13617.t1">
    <property type="protein sequence ID" value="L893_g13617.t1"/>
    <property type="gene ID" value="L893_g13617"/>
</dbReference>
<proteinExistence type="predicted"/>
<reference evidence="2" key="1">
    <citation type="submission" date="2016-11" db="UniProtKB">
        <authorList>
            <consortium name="WormBaseParasite"/>
        </authorList>
    </citation>
    <scope>IDENTIFICATION</scope>
</reference>
<dbReference type="AlphaFoldDB" id="A0A1I7Y7U2"/>
<dbReference type="Proteomes" id="UP000095287">
    <property type="component" value="Unplaced"/>
</dbReference>
<sequence length="98" mass="11421">MEPGFSDFLNTLTDKQKQAADWSRWKSKDALERSSRIFELYIGYILNSHATRYRKNDKGVLYNIMKQLTTLDAKVDNYAIKVESFQHVQNSKRSATKA</sequence>
<protein>
    <submittedName>
        <fullName evidence="2">Phage protein</fullName>
    </submittedName>
</protein>
<evidence type="ECO:0000313" key="2">
    <source>
        <dbReference type="WBParaSite" id="L893_g13617.t1"/>
    </source>
</evidence>
<name>A0A1I7Y7U2_9BILA</name>
<organism evidence="1 2">
    <name type="scientific">Steinernema glaseri</name>
    <dbReference type="NCBI Taxonomy" id="37863"/>
    <lineage>
        <taxon>Eukaryota</taxon>
        <taxon>Metazoa</taxon>
        <taxon>Ecdysozoa</taxon>
        <taxon>Nematoda</taxon>
        <taxon>Chromadorea</taxon>
        <taxon>Rhabditida</taxon>
        <taxon>Tylenchina</taxon>
        <taxon>Panagrolaimomorpha</taxon>
        <taxon>Strongyloidoidea</taxon>
        <taxon>Steinernematidae</taxon>
        <taxon>Steinernema</taxon>
    </lineage>
</organism>
<evidence type="ECO:0000313" key="1">
    <source>
        <dbReference type="Proteomes" id="UP000095287"/>
    </source>
</evidence>
<accession>A0A1I7Y7U2</accession>